<name>A0A068R052_9GAMM</name>
<keyword evidence="2" id="KW-1185">Reference proteome</keyword>
<dbReference type="EMBL" id="FO704551">
    <property type="protein sequence ID" value="CDG20667.1"/>
    <property type="molecule type" value="Genomic_DNA"/>
</dbReference>
<sequence>MVMRRPSNVSIRTINIIPVTGVTQLSVPSHWNVIEMVRM</sequence>
<reference evidence="1 2" key="1">
    <citation type="submission" date="2013-07" db="EMBL/GenBank/DDBJ databases">
        <authorList>
            <person name="Genoscope - CEA"/>
        </authorList>
    </citation>
    <scope>NUCLEOTIDE SEQUENCE [LARGE SCALE GENOMIC DNA]</scope>
    <source>
        <strain evidence="1 2">G6</strain>
    </source>
</reference>
<proteinExistence type="predicted"/>
<dbReference type="Proteomes" id="UP000032735">
    <property type="component" value="Chromosome"/>
</dbReference>
<dbReference type="KEGG" id="xpo:XPG1_1012"/>
<protein>
    <submittedName>
        <fullName evidence="1">Uncharacterized protein</fullName>
    </submittedName>
</protein>
<dbReference type="AlphaFoldDB" id="A0A068R052"/>
<organism evidence="1 2">
    <name type="scientific">Xenorhabdus poinarii G6</name>
    <dbReference type="NCBI Taxonomy" id="1354304"/>
    <lineage>
        <taxon>Bacteria</taxon>
        <taxon>Pseudomonadati</taxon>
        <taxon>Pseudomonadota</taxon>
        <taxon>Gammaproteobacteria</taxon>
        <taxon>Enterobacterales</taxon>
        <taxon>Morganellaceae</taxon>
        <taxon>Xenorhabdus</taxon>
    </lineage>
</organism>
<accession>A0A068R052</accession>
<dbReference type="HOGENOM" id="CLU_3319535_0_0_6"/>
<evidence type="ECO:0000313" key="1">
    <source>
        <dbReference type="EMBL" id="CDG20667.1"/>
    </source>
</evidence>
<gene>
    <name evidence="1" type="ORF">XPG1_1012</name>
</gene>
<evidence type="ECO:0000313" key="2">
    <source>
        <dbReference type="Proteomes" id="UP000032735"/>
    </source>
</evidence>